<keyword evidence="2" id="KW-1185">Reference proteome</keyword>
<comment type="caution">
    <text evidence="1">The sequence shown here is derived from an EMBL/GenBank/DDBJ whole genome shotgun (WGS) entry which is preliminary data.</text>
</comment>
<proteinExistence type="predicted"/>
<organism evidence="1 2">
    <name type="scientific">Methylorubrum aminovorans</name>
    <dbReference type="NCBI Taxonomy" id="269069"/>
    <lineage>
        <taxon>Bacteria</taxon>
        <taxon>Pseudomonadati</taxon>
        <taxon>Pseudomonadota</taxon>
        <taxon>Alphaproteobacteria</taxon>
        <taxon>Hyphomicrobiales</taxon>
        <taxon>Methylobacteriaceae</taxon>
        <taxon>Methylorubrum</taxon>
    </lineage>
</organism>
<dbReference type="Proteomes" id="UP001055039">
    <property type="component" value="Unassembled WGS sequence"/>
</dbReference>
<protein>
    <submittedName>
        <fullName evidence="1">Uncharacterized protein</fullName>
    </submittedName>
</protein>
<gene>
    <name evidence="1" type="ORF">LNAOJCKE_0443</name>
</gene>
<sequence length="94" mass="10517">MIASTMTLHAKERLQQRAIPPLVVGLLETFGTSIRSSGAEHLVFDKSALRRLRRHLGGERGLRVISPWLDVSAVIGDGGHLVTVTHRTRRFRRP</sequence>
<reference evidence="1" key="2">
    <citation type="submission" date="2021-08" db="EMBL/GenBank/DDBJ databases">
        <authorList>
            <person name="Tani A."/>
            <person name="Ola A."/>
            <person name="Ogura Y."/>
            <person name="Katsura K."/>
            <person name="Hayashi T."/>
        </authorList>
    </citation>
    <scope>NUCLEOTIDE SEQUENCE</scope>
    <source>
        <strain evidence="1">NBRC 15686</strain>
    </source>
</reference>
<evidence type="ECO:0000313" key="1">
    <source>
        <dbReference type="EMBL" id="GJE63249.1"/>
    </source>
</evidence>
<dbReference type="RefSeq" id="WP_238222061.1">
    <property type="nucleotide sequence ID" value="NZ_BAAADH010000020.1"/>
</dbReference>
<reference evidence="1" key="1">
    <citation type="journal article" date="2021" name="Front. Microbiol.">
        <title>Comprehensive Comparative Genomics and Phenotyping of Methylobacterium Species.</title>
        <authorList>
            <person name="Alessa O."/>
            <person name="Ogura Y."/>
            <person name="Fujitani Y."/>
            <person name="Takami H."/>
            <person name="Hayashi T."/>
            <person name="Sahin N."/>
            <person name="Tani A."/>
        </authorList>
    </citation>
    <scope>NUCLEOTIDE SEQUENCE</scope>
    <source>
        <strain evidence="1">NBRC 15686</strain>
    </source>
</reference>
<accession>A0ABQ4U7S5</accession>
<name>A0ABQ4U7S5_9HYPH</name>
<dbReference type="EMBL" id="BPRC01000001">
    <property type="protein sequence ID" value="GJE63249.1"/>
    <property type="molecule type" value="Genomic_DNA"/>
</dbReference>
<evidence type="ECO:0000313" key="2">
    <source>
        <dbReference type="Proteomes" id="UP001055039"/>
    </source>
</evidence>